<evidence type="ECO:0000256" key="2">
    <source>
        <dbReference type="ARBA" id="ARBA00005446"/>
    </source>
</evidence>
<dbReference type="GO" id="GO:0005634">
    <property type="term" value="C:nucleus"/>
    <property type="evidence" value="ECO:0007669"/>
    <property type="project" value="UniProtKB-SubCell"/>
</dbReference>
<evidence type="ECO:0000256" key="12">
    <source>
        <dbReference type="SAM" id="MobiDB-lite"/>
    </source>
</evidence>
<dbReference type="InterPro" id="IPR004589">
    <property type="entry name" value="DNA_helicase_ATP-dep_RecQ"/>
</dbReference>
<dbReference type="Pfam" id="PF00271">
    <property type="entry name" value="Helicase_C"/>
    <property type="match status" value="1"/>
</dbReference>
<dbReference type="InterPro" id="IPR011545">
    <property type="entry name" value="DEAD/DEAH_box_helicase_dom"/>
</dbReference>
<dbReference type="GO" id="GO:0009378">
    <property type="term" value="F:four-way junction helicase activity"/>
    <property type="evidence" value="ECO:0007669"/>
    <property type="project" value="TreeGrafter"/>
</dbReference>
<dbReference type="SMART" id="SM00490">
    <property type="entry name" value="HELICc"/>
    <property type="match status" value="1"/>
</dbReference>
<feature type="region of interest" description="Disordered" evidence="12">
    <location>
        <begin position="382"/>
        <end position="402"/>
    </location>
</feature>
<feature type="compositionally biased region" description="Low complexity" evidence="12">
    <location>
        <begin position="761"/>
        <end position="774"/>
    </location>
</feature>
<dbReference type="GO" id="GO:0005737">
    <property type="term" value="C:cytoplasm"/>
    <property type="evidence" value="ECO:0007669"/>
    <property type="project" value="TreeGrafter"/>
</dbReference>
<organism evidence="15 16">
    <name type="scientific">Caligus rogercresseyi</name>
    <name type="common">Sea louse</name>
    <dbReference type="NCBI Taxonomy" id="217165"/>
    <lineage>
        <taxon>Eukaryota</taxon>
        <taxon>Metazoa</taxon>
        <taxon>Ecdysozoa</taxon>
        <taxon>Arthropoda</taxon>
        <taxon>Crustacea</taxon>
        <taxon>Multicrustacea</taxon>
        <taxon>Hexanauplia</taxon>
        <taxon>Copepoda</taxon>
        <taxon>Siphonostomatoida</taxon>
        <taxon>Caligidae</taxon>
        <taxon>Caligus</taxon>
    </lineage>
</organism>
<dbReference type="PROSITE" id="PS00690">
    <property type="entry name" value="DEAH_ATP_HELICASE"/>
    <property type="match status" value="1"/>
</dbReference>
<comment type="subcellular location">
    <subcellularLocation>
        <location evidence="1 11">Nucleus</location>
    </subcellularLocation>
</comment>
<dbReference type="Proteomes" id="UP000595437">
    <property type="component" value="Chromosome 11"/>
</dbReference>
<dbReference type="GO" id="GO:0000724">
    <property type="term" value="P:double-strand break repair via homologous recombination"/>
    <property type="evidence" value="ECO:0007669"/>
    <property type="project" value="TreeGrafter"/>
</dbReference>
<reference evidence="16" key="1">
    <citation type="submission" date="2021-01" db="EMBL/GenBank/DDBJ databases">
        <title>Caligus Genome Assembly.</title>
        <authorList>
            <person name="Gallardo-Escarate C."/>
        </authorList>
    </citation>
    <scope>NUCLEOTIDE SEQUENCE [LARGE SCALE GENOMIC DNA]</scope>
</reference>
<evidence type="ECO:0000256" key="5">
    <source>
        <dbReference type="ARBA" id="ARBA00022806"/>
    </source>
</evidence>
<feature type="compositionally biased region" description="Basic and acidic residues" evidence="12">
    <location>
        <begin position="600"/>
        <end position="611"/>
    </location>
</feature>
<dbReference type="SUPFAM" id="SSF52540">
    <property type="entry name" value="P-loop containing nucleoside triphosphate hydrolases"/>
    <property type="match status" value="1"/>
</dbReference>
<accession>A0A7T8H3B1</accession>
<comment type="catalytic activity">
    <reaction evidence="10 11">
        <text>ATP + H2O = ADP + phosphate + H(+)</text>
        <dbReference type="Rhea" id="RHEA:13065"/>
        <dbReference type="ChEBI" id="CHEBI:15377"/>
        <dbReference type="ChEBI" id="CHEBI:15378"/>
        <dbReference type="ChEBI" id="CHEBI:30616"/>
        <dbReference type="ChEBI" id="CHEBI:43474"/>
        <dbReference type="ChEBI" id="CHEBI:456216"/>
    </reaction>
</comment>
<feature type="compositionally biased region" description="Basic and acidic residues" evidence="12">
    <location>
        <begin position="640"/>
        <end position="652"/>
    </location>
</feature>
<evidence type="ECO:0000256" key="9">
    <source>
        <dbReference type="ARBA" id="ARBA00034617"/>
    </source>
</evidence>
<evidence type="ECO:0000256" key="10">
    <source>
        <dbReference type="ARBA" id="ARBA00049360"/>
    </source>
</evidence>
<keyword evidence="3 11" id="KW-0547">Nucleotide-binding</keyword>
<evidence type="ECO:0000313" key="15">
    <source>
        <dbReference type="EMBL" id="QQP42351.1"/>
    </source>
</evidence>
<dbReference type="GO" id="GO:0006355">
    <property type="term" value="P:regulation of DNA-templated transcription"/>
    <property type="evidence" value="ECO:0007669"/>
    <property type="project" value="InterPro"/>
</dbReference>
<dbReference type="InterPro" id="IPR001650">
    <property type="entry name" value="Helicase_C-like"/>
</dbReference>
<keyword evidence="4 11" id="KW-0378">Hydrolase</keyword>
<evidence type="ECO:0000259" key="14">
    <source>
        <dbReference type="PROSITE" id="PS51194"/>
    </source>
</evidence>
<keyword evidence="7" id="KW-0238">DNA-binding</keyword>
<dbReference type="InterPro" id="IPR027417">
    <property type="entry name" value="P-loop_NTPase"/>
</dbReference>
<feature type="domain" description="Helicase ATP-binding" evidence="13">
    <location>
        <begin position="1"/>
        <end position="111"/>
    </location>
</feature>
<dbReference type="InterPro" id="IPR013257">
    <property type="entry name" value="SRI"/>
</dbReference>
<dbReference type="GO" id="GO:0016787">
    <property type="term" value="F:hydrolase activity"/>
    <property type="evidence" value="ECO:0007669"/>
    <property type="project" value="UniProtKB-KW"/>
</dbReference>
<keyword evidence="6 11" id="KW-0067">ATP-binding</keyword>
<evidence type="ECO:0000256" key="3">
    <source>
        <dbReference type="ARBA" id="ARBA00022741"/>
    </source>
</evidence>
<feature type="region of interest" description="Disordered" evidence="12">
    <location>
        <begin position="564"/>
        <end position="782"/>
    </location>
</feature>
<dbReference type="InterPro" id="IPR014001">
    <property type="entry name" value="Helicase_ATP-bd"/>
</dbReference>
<evidence type="ECO:0000259" key="13">
    <source>
        <dbReference type="PROSITE" id="PS51192"/>
    </source>
</evidence>
<feature type="compositionally biased region" description="Low complexity" evidence="12">
    <location>
        <begin position="528"/>
        <end position="538"/>
    </location>
</feature>
<sequence length="860" mass="96704">MGEKERQRVLRDLNAKCPDTRFLYVTPEQCATSFFRSLLSKWVKYKVMGYFVVDEAHCVSQWGHDFRPDYLKLGSLRKILGGSTRFIALTATASKEVAADIFKQLQMKKNPLTFKIPCFRSNLYYEVVFKESIQLEFEDLKDFLIDSLGKDWKSKPGKNSPCAIVYCRTRDSTLTIAEQLSKRGLPTLAYHGGLKDSERSRAQESWADGKVPVIAATISFGMGVDKATVRCVAHWSVPQTIPGYYQESGRAGRDGKPSRCRIYFSREEKNAIAFLLQKDTARAKSERRKEVSKSAIKSFEKMVKYCEGLTCRHNTFSRHFNDDCSSSCGDRCDVCKSLKSVQSKVDAFHANALRGSSYRSQPQGIIDASDLYGGGRQGYKRDFESHGSSDEGDYESSEKRAKNERQVMIKKQFATQYTKNKIAGLEVRSRESYLGLLETNIRLNYDTALKYGAINILQIAVDEEYKIFSANKVVTMYRRGMAFLMAAIKKDTDAWNAHPCILNYDPSKAEAEKQKKKEEESSSEEPKGGTLPKTTGGFKLKRDPLTQAGIMNFFSKEEPKVKSKWKSLGLDDEEENGRSSSPKSSPKEEGASTSMNFYSDAHREEKEEVKGRSSSSESPVSAQGESPLSKPKEEEDALEDRDCSSLEEKLEAEYASLQPEAIKSNTETVSKLEETINKLQKQMSETEDSVQFEMKSNASTTSNSSSSIINNNIISGSSSSSSSKNNKDSSSHHRARQKDRMKIKVKVEDVSKAKKEKSKLSPENLSASSSSSNSVDKKKKRDAANEIVKVLVPHYKSGKISSKEIFKFAARELTHALLEARVKSSSYGSYVSKFFKRHCSLLTIEDARTKIHHFKSKIVM</sequence>
<feature type="compositionally biased region" description="Polar residues" evidence="12">
    <location>
        <begin position="612"/>
        <end position="626"/>
    </location>
</feature>
<evidence type="ECO:0000256" key="7">
    <source>
        <dbReference type="ARBA" id="ARBA00023125"/>
    </source>
</evidence>
<dbReference type="EC" id="5.6.2.4" evidence="11"/>
<evidence type="ECO:0000256" key="11">
    <source>
        <dbReference type="RuleBase" id="RU364117"/>
    </source>
</evidence>
<dbReference type="PROSITE" id="PS51192">
    <property type="entry name" value="HELICASE_ATP_BIND_1"/>
    <property type="match status" value="1"/>
</dbReference>
<feature type="region of interest" description="Disordered" evidence="12">
    <location>
        <begin position="511"/>
        <end position="542"/>
    </location>
</feature>
<dbReference type="InterPro" id="IPR038190">
    <property type="entry name" value="SRI_sf"/>
</dbReference>
<name>A0A7T8H3B1_CALRO</name>
<proteinExistence type="inferred from homology"/>
<dbReference type="AlphaFoldDB" id="A0A7T8H3B1"/>
<protein>
    <recommendedName>
        <fullName evidence="11">ATP-dependent DNA helicase</fullName>
        <ecNumber evidence="11">5.6.2.4</ecNumber>
    </recommendedName>
</protein>
<feature type="compositionally biased region" description="Basic and acidic residues" evidence="12">
    <location>
        <begin position="511"/>
        <end position="527"/>
    </location>
</feature>
<keyword evidence="8 11" id="KW-0539">Nucleus</keyword>
<feature type="compositionally biased region" description="Low complexity" evidence="12">
    <location>
        <begin position="696"/>
        <end position="724"/>
    </location>
</feature>
<evidence type="ECO:0000256" key="8">
    <source>
        <dbReference type="ARBA" id="ARBA00023242"/>
    </source>
</evidence>
<keyword evidence="5 11" id="KW-0347">Helicase</keyword>
<evidence type="ECO:0000256" key="4">
    <source>
        <dbReference type="ARBA" id="ARBA00022801"/>
    </source>
</evidence>
<dbReference type="Pfam" id="PF08236">
    <property type="entry name" value="SRI"/>
    <property type="match status" value="1"/>
</dbReference>
<comment type="catalytic activity">
    <reaction evidence="9 11">
        <text>Couples ATP hydrolysis with the unwinding of duplex DNA by translocating in the 3'-5' direction.</text>
        <dbReference type="EC" id="5.6.2.4"/>
    </reaction>
</comment>
<keyword evidence="16" id="KW-1185">Reference proteome</keyword>
<gene>
    <name evidence="15" type="ORF">FKW44_016978</name>
</gene>
<evidence type="ECO:0000256" key="1">
    <source>
        <dbReference type="ARBA" id="ARBA00004123"/>
    </source>
</evidence>
<dbReference type="PROSITE" id="PS51194">
    <property type="entry name" value="HELICASE_CTER"/>
    <property type="match status" value="1"/>
</dbReference>
<dbReference type="PANTHER" id="PTHR13710">
    <property type="entry name" value="DNA HELICASE RECQ FAMILY MEMBER"/>
    <property type="match status" value="1"/>
</dbReference>
<dbReference type="EMBL" id="CP045900">
    <property type="protein sequence ID" value="QQP42351.1"/>
    <property type="molecule type" value="Genomic_DNA"/>
</dbReference>
<dbReference type="GO" id="GO:0005694">
    <property type="term" value="C:chromosome"/>
    <property type="evidence" value="ECO:0007669"/>
    <property type="project" value="InterPro"/>
</dbReference>
<dbReference type="InterPro" id="IPR032284">
    <property type="entry name" value="RecQ_Zn-bd"/>
</dbReference>
<dbReference type="InterPro" id="IPR002464">
    <property type="entry name" value="DNA/RNA_helicase_DEAH_CS"/>
</dbReference>
<dbReference type="Gene3D" id="3.40.50.300">
    <property type="entry name" value="P-loop containing nucleotide triphosphate hydrolases"/>
    <property type="match status" value="2"/>
</dbReference>
<dbReference type="Gene3D" id="1.10.1740.100">
    <property type="entry name" value="Set2, Rpb1 interacting domain"/>
    <property type="match status" value="1"/>
</dbReference>
<comment type="similarity">
    <text evidence="2 11">Belongs to the helicase family. RecQ subfamily.</text>
</comment>
<dbReference type="GO" id="GO:0043138">
    <property type="term" value="F:3'-5' DNA helicase activity"/>
    <property type="evidence" value="ECO:0007669"/>
    <property type="project" value="UniProtKB-EC"/>
</dbReference>
<dbReference type="PANTHER" id="PTHR13710:SF152">
    <property type="entry name" value="ATP-DEPENDENT DNA HELICASE Q5"/>
    <property type="match status" value="1"/>
</dbReference>
<feature type="domain" description="Helicase C-terminal" evidence="14">
    <location>
        <begin position="139"/>
        <end position="296"/>
    </location>
</feature>
<evidence type="ECO:0000256" key="6">
    <source>
        <dbReference type="ARBA" id="ARBA00022840"/>
    </source>
</evidence>
<dbReference type="Pfam" id="PF16124">
    <property type="entry name" value="RecQ_Zn_bind"/>
    <property type="match status" value="1"/>
</dbReference>
<dbReference type="GO" id="GO:0003677">
    <property type="term" value="F:DNA binding"/>
    <property type="evidence" value="ECO:0007669"/>
    <property type="project" value="UniProtKB-KW"/>
</dbReference>
<dbReference type="NCBIfam" id="TIGR00614">
    <property type="entry name" value="recQ_fam"/>
    <property type="match status" value="1"/>
</dbReference>
<dbReference type="Pfam" id="PF00270">
    <property type="entry name" value="DEAD"/>
    <property type="match status" value="1"/>
</dbReference>
<dbReference type="GO" id="GO:0005524">
    <property type="term" value="F:ATP binding"/>
    <property type="evidence" value="ECO:0007669"/>
    <property type="project" value="UniProtKB-KW"/>
</dbReference>
<evidence type="ECO:0000313" key="16">
    <source>
        <dbReference type="Proteomes" id="UP000595437"/>
    </source>
</evidence>
<feature type="compositionally biased region" description="Basic and acidic residues" evidence="12">
    <location>
        <begin position="738"/>
        <end position="753"/>
    </location>
</feature>
<dbReference type="OrthoDB" id="10261556at2759"/>